<dbReference type="GO" id="GO:0004553">
    <property type="term" value="F:hydrolase activity, hydrolyzing O-glycosyl compounds"/>
    <property type="evidence" value="ECO:0007669"/>
    <property type="project" value="InterPro"/>
</dbReference>
<feature type="domain" description="Fibronectin type-III" evidence="6">
    <location>
        <begin position="533"/>
        <end position="620"/>
    </location>
</feature>
<dbReference type="Pfam" id="PF00754">
    <property type="entry name" value="F5_F8_type_C"/>
    <property type="match status" value="1"/>
</dbReference>
<organism evidence="7 8">
    <name type="scientific">Jejuia pallidilutea</name>
    <dbReference type="NCBI Taxonomy" id="504487"/>
    <lineage>
        <taxon>Bacteria</taxon>
        <taxon>Pseudomonadati</taxon>
        <taxon>Bacteroidota</taxon>
        <taxon>Flavobacteriia</taxon>
        <taxon>Flavobacteriales</taxon>
        <taxon>Flavobacteriaceae</taxon>
        <taxon>Jejuia</taxon>
    </lineage>
</organism>
<dbReference type="Gene3D" id="2.60.40.10">
    <property type="entry name" value="Immunoglobulins"/>
    <property type="match status" value="1"/>
</dbReference>
<evidence type="ECO:0000256" key="1">
    <source>
        <dbReference type="ARBA" id="ARBA00009865"/>
    </source>
</evidence>
<dbReference type="InterPro" id="IPR006710">
    <property type="entry name" value="Glyco_hydro_43"/>
</dbReference>
<dbReference type="SUPFAM" id="SSF75005">
    <property type="entry name" value="Arabinanase/levansucrase/invertase"/>
    <property type="match status" value="1"/>
</dbReference>
<evidence type="ECO:0000256" key="4">
    <source>
        <dbReference type="PIRSR" id="PIRSR606710-2"/>
    </source>
</evidence>
<dbReference type="EMBL" id="PVEO01000001">
    <property type="protein sequence ID" value="PQV51417.1"/>
    <property type="molecule type" value="Genomic_DNA"/>
</dbReference>
<dbReference type="AlphaFoldDB" id="A0A362X3U4"/>
<dbReference type="CDD" id="cd08982">
    <property type="entry name" value="GH43-like"/>
    <property type="match status" value="1"/>
</dbReference>
<dbReference type="InterPro" id="IPR013783">
    <property type="entry name" value="Ig-like_fold"/>
</dbReference>
<name>A0A362X3U4_9FLAO</name>
<dbReference type="CDD" id="cd00063">
    <property type="entry name" value="FN3"/>
    <property type="match status" value="1"/>
</dbReference>
<reference evidence="7 8" key="1">
    <citation type="submission" date="2018-02" db="EMBL/GenBank/DDBJ databases">
        <title>Genomic Encyclopedia of Archaeal and Bacterial Type Strains, Phase II (KMG-II): from individual species to whole genera.</title>
        <authorList>
            <person name="Goeker M."/>
        </authorList>
    </citation>
    <scope>NUCLEOTIDE SEQUENCE [LARGE SCALE GENOMIC DNA]</scope>
    <source>
        <strain evidence="7 8">DSM 21165</strain>
    </source>
</reference>
<accession>A0A362X3U4</accession>
<dbReference type="InterPro" id="IPR023296">
    <property type="entry name" value="Glyco_hydro_beta-prop_sf"/>
</dbReference>
<sequence>MKLFNKINIIVCLISLVCFQYCKDTKLGSEKNHKDQTQISVKHNHETYCNPLDIDYTYMVYNSSRNLSYRSGADPAVIEFRGEYYMFVTRSFGYWHSTDLVNWNFIKPQQWFFEGSNAPTAFNYKDSLVYFAGNPAGYGSILYSEDPKSGKWTPTASISKNIQDSELFIDDDGKTYLYWGSSNVHPIRVKMLNKDDRFLETGVTKELINLNEEIHGWERFGENNFHPTLKEGYMEGASMTKHNGKYYLQYAAPGTQFNVYADGAYVGDSPLGPFAYMKNNPMSFKPGGFTNGAGHGITVKQTNGQYWHFATMALASNAQWERRLCMFPTFFDDEGLMYTNTEYGDYPRYAPSHPTKAGQHNGWMLLSYKGNVTVSSSLTQIEKFTSNDDDVKVTKLPLEKHKNGDIISKVLTDENPKTFWVAEANNDKQWLKIEMQNPGKIYAFQLNFHDHESGIYTRVEGLKHRFSIDVSEDGKNWKTVVDRSKSDIDAPNAYIVLEKPVNAKYVRYNNVEVPGANFAMSEFRVFGLGNGSTPEPVKGFTVKREADRRDASFSWDSVAGAQGYNIRWGIAPDKLYQSWLVYDTNAHFMRCLDRDTSYYFTIEAFNENGISEKSNVLFIE</sequence>
<evidence type="ECO:0000259" key="6">
    <source>
        <dbReference type="PROSITE" id="PS50853"/>
    </source>
</evidence>
<evidence type="ECO:0000256" key="3">
    <source>
        <dbReference type="ARBA" id="ARBA00023295"/>
    </source>
</evidence>
<keyword evidence="2" id="KW-0378">Hydrolase</keyword>
<evidence type="ECO:0000256" key="2">
    <source>
        <dbReference type="ARBA" id="ARBA00022801"/>
    </source>
</evidence>
<dbReference type="PROSITE" id="PS50022">
    <property type="entry name" value="FA58C_3"/>
    <property type="match status" value="1"/>
</dbReference>
<evidence type="ECO:0000313" key="7">
    <source>
        <dbReference type="EMBL" id="PQV51417.1"/>
    </source>
</evidence>
<dbReference type="InterPro" id="IPR008979">
    <property type="entry name" value="Galactose-bd-like_sf"/>
</dbReference>
<comment type="similarity">
    <text evidence="1">Belongs to the glycosyl hydrolase 43 family.</text>
</comment>
<dbReference type="InterPro" id="IPR000421">
    <property type="entry name" value="FA58C"/>
</dbReference>
<dbReference type="Proteomes" id="UP000251545">
    <property type="component" value="Unassembled WGS sequence"/>
</dbReference>
<dbReference type="GO" id="GO:0005975">
    <property type="term" value="P:carbohydrate metabolic process"/>
    <property type="evidence" value="ECO:0007669"/>
    <property type="project" value="InterPro"/>
</dbReference>
<dbReference type="InterPro" id="IPR003961">
    <property type="entry name" value="FN3_dom"/>
</dbReference>
<dbReference type="SUPFAM" id="SSF49785">
    <property type="entry name" value="Galactose-binding domain-like"/>
    <property type="match status" value="1"/>
</dbReference>
<evidence type="ECO:0000313" key="8">
    <source>
        <dbReference type="Proteomes" id="UP000251545"/>
    </source>
</evidence>
<feature type="domain" description="F5/8 type C" evidence="5">
    <location>
        <begin position="373"/>
        <end position="528"/>
    </location>
</feature>
<protein>
    <submittedName>
        <fullName evidence="7">F5/8 type C domain-containing protein</fullName>
    </submittedName>
</protein>
<dbReference type="SUPFAM" id="SSF49265">
    <property type="entry name" value="Fibronectin type III"/>
    <property type="match status" value="1"/>
</dbReference>
<proteinExistence type="inferred from homology"/>
<dbReference type="Pfam" id="PF04616">
    <property type="entry name" value="Glyco_hydro_43"/>
    <property type="match status" value="1"/>
</dbReference>
<dbReference type="PROSITE" id="PS50853">
    <property type="entry name" value="FN3"/>
    <property type="match status" value="1"/>
</dbReference>
<evidence type="ECO:0000259" key="5">
    <source>
        <dbReference type="PROSITE" id="PS50022"/>
    </source>
</evidence>
<dbReference type="RefSeq" id="WP_105472433.1">
    <property type="nucleotide sequence ID" value="NZ_PVEO01000001.1"/>
</dbReference>
<comment type="caution">
    <text evidence="7">The sequence shown here is derived from an EMBL/GenBank/DDBJ whole genome shotgun (WGS) entry which is preliminary data.</text>
</comment>
<feature type="site" description="Important for catalytic activity, responsible for pKa modulation of the active site Glu and correct orientation of both the proton donor and substrate" evidence="4">
    <location>
        <position position="164"/>
    </location>
</feature>
<keyword evidence="3" id="KW-0326">Glycosidase</keyword>
<dbReference type="PANTHER" id="PTHR42812">
    <property type="entry name" value="BETA-XYLOSIDASE"/>
    <property type="match status" value="1"/>
</dbReference>
<dbReference type="PANTHER" id="PTHR42812:SF14">
    <property type="entry name" value="SECRETED PROTEIN"/>
    <property type="match status" value="1"/>
</dbReference>
<dbReference type="InterPro" id="IPR036116">
    <property type="entry name" value="FN3_sf"/>
</dbReference>
<gene>
    <name evidence="7" type="ORF">CLV33_101340</name>
</gene>
<dbReference type="InterPro" id="IPR051795">
    <property type="entry name" value="Glycosyl_Hydrlase_43"/>
</dbReference>
<dbReference type="Gene3D" id="2.115.10.20">
    <property type="entry name" value="Glycosyl hydrolase domain, family 43"/>
    <property type="match status" value="1"/>
</dbReference>
<dbReference type="Gene3D" id="2.60.120.260">
    <property type="entry name" value="Galactose-binding domain-like"/>
    <property type="match status" value="1"/>
</dbReference>